<keyword evidence="1" id="KW-0472">Membrane</keyword>
<name>A0A0F9F3A6_9ZZZZ</name>
<comment type="caution">
    <text evidence="2">The sequence shown here is derived from an EMBL/GenBank/DDBJ whole genome shotgun (WGS) entry which is preliminary data.</text>
</comment>
<feature type="transmembrane region" description="Helical" evidence="1">
    <location>
        <begin position="155"/>
        <end position="177"/>
    </location>
</feature>
<feature type="transmembrane region" description="Helical" evidence="1">
    <location>
        <begin position="106"/>
        <end position="125"/>
    </location>
</feature>
<organism evidence="2">
    <name type="scientific">marine sediment metagenome</name>
    <dbReference type="NCBI Taxonomy" id="412755"/>
    <lineage>
        <taxon>unclassified sequences</taxon>
        <taxon>metagenomes</taxon>
        <taxon>ecological metagenomes</taxon>
    </lineage>
</organism>
<feature type="transmembrane region" description="Helical" evidence="1">
    <location>
        <begin position="39"/>
        <end position="59"/>
    </location>
</feature>
<dbReference type="AlphaFoldDB" id="A0A0F9F3A6"/>
<accession>A0A0F9F3A6</accession>
<evidence type="ECO:0000313" key="2">
    <source>
        <dbReference type="EMBL" id="KKL72951.1"/>
    </source>
</evidence>
<dbReference type="EMBL" id="LAZR01025113">
    <property type="protein sequence ID" value="KKL72951.1"/>
    <property type="molecule type" value="Genomic_DNA"/>
</dbReference>
<feature type="transmembrane region" description="Helical" evidence="1">
    <location>
        <begin position="212"/>
        <end position="230"/>
    </location>
</feature>
<reference evidence="2" key="1">
    <citation type="journal article" date="2015" name="Nature">
        <title>Complex archaea that bridge the gap between prokaryotes and eukaryotes.</title>
        <authorList>
            <person name="Spang A."/>
            <person name="Saw J.H."/>
            <person name="Jorgensen S.L."/>
            <person name="Zaremba-Niedzwiedzka K."/>
            <person name="Martijn J."/>
            <person name="Lind A.E."/>
            <person name="van Eijk R."/>
            <person name="Schleper C."/>
            <person name="Guy L."/>
            <person name="Ettema T.J."/>
        </authorList>
    </citation>
    <scope>NUCLEOTIDE SEQUENCE</scope>
</reference>
<proteinExistence type="predicted"/>
<keyword evidence="1" id="KW-0812">Transmembrane</keyword>
<gene>
    <name evidence="2" type="ORF">LCGC14_2079790</name>
</gene>
<evidence type="ECO:0008006" key="3">
    <source>
        <dbReference type="Google" id="ProtNLM"/>
    </source>
</evidence>
<feature type="transmembrane region" description="Helical" evidence="1">
    <location>
        <begin position="12"/>
        <end position="30"/>
    </location>
</feature>
<protein>
    <recommendedName>
        <fullName evidence="3">Histidine kinase N-terminal 7TM region domain-containing protein</fullName>
    </recommendedName>
</protein>
<evidence type="ECO:0000256" key="1">
    <source>
        <dbReference type="SAM" id="Phobius"/>
    </source>
</evidence>
<keyword evidence="1" id="KW-1133">Transmembrane helix</keyword>
<sequence>MALEFDGWIDGITATGVVVFGVIFGLFFIFKARKSGAKLLIALGLANMFAGLMFLGVFSDFLTILITTKNIANNGFVGIFSYIWFAPVIITAMYLGTELLVPKYKWYVVGFFVVLSVIFEIVMLIDPLGSFNFIPDPPLAPAQNLIDYNINLTTLAGMLMGGLLLPVLIFLGFGFLYKGIQSSGIIRRNFFFLSAGSICFCVFGLLEGLTVPGITVIVVRIGYLASFWFMY</sequence>
<feature type="transmembrane region" description="Helical" evidence="1">
    <location>
        <begin position="71"/>
        <end position="94"/>
    </location>
</feature>
<feature type="non-terminal residue" evidence="2">
    <location>
        <position position="231"/>
    </location>
</feature>